<evidence type="ECO:0000256" key="6">
    <source>
        <dbReference type="SAM" id="Phobius"/>
    </source>
</evidence>
<comment type="subcellular location">
    <subcellularLocation>
        <location evidence="1">Cell membrane</location>
        <topology evidence="1">Multi-pass membrane protein</topology>
    </subcellularLocation>
</comment>
<name>A0A3L7JYP0_9BACI</name>
<dbReference type="Proteomes" id="UP000276770">
    <property type="component" value="Unassembled WGS sequence"/>
</dbReference>
<dbReference type="GO" id="GO:0005886">
    <property type="term" value="C:plasma membrane"/>
    <property type="evidence" value="ECO:0007669"/>
    <property type="project" value="UniProtKB-SubCell"/>
</dbReference>
<dbReference type="OrthoDB" id="255482at2"/>
<dbReference type="EMBL" id="RCVZ01000006">
    <property type="protein sequence ID" value="RLQ95374.1"/>
    <property type="molecule type" value="Genomic_DNA"/>
</dbReference>
<evidence type="ECO:0000256" key="3">
    <source>
        <dbReference type="ARBA" id="ARBA00022692"/>
    </source>
</evidence>
<evidence type="ECO:0008006" key="9">
    <source>
        <dbReference type="Google" id="ProtNLM"/>
    </source>
</evidence>
<sequence length="244" mass="27733">MEEDFGIKLNKKAFIQSFIILFALLMLSGVLTRIFHPGHFERIQKDGHLVIDPASFQYYTDQHDFPIFHWFTAPFEVLFSHDALITITIILFILIVGGAFAVFDYLKVLDAVIGRFLIRFGESGYVLIALFSLFFMLLGAVFGILEEVIPLIPIMIKVSYRLGWDKFMGLGLSLLSVGFGFSAAIYNPFTIGVAQKLADVPMFSGILYRVLFLSLHMSSLFYFYFGMRISLKTNLIINMSSMIK</sequence>
<keyword evidence="4 6" id="KW-1133">Transmembrane helix</keyword>
<reference evidence="7 8" key="1">
    <citation type="submission" date="2018-10" db="EMBL/GenBank/DDBJ databases">
        <title>Falsibacillus sp. genome draft.</title>
        <authorList>
            <person name="Shi S."/>
        </authorList>
    </citation>
    <scope>NUCLEOTIDE SEQUENCE [LARGE SCALE GENOMIC DNA]</scope>
    <source>
        <strain evidence="7 8">GY 10110</strain>
    </source>
</reference>
<evidence type="ECO:0000313" key="7">
    <source>
        <dbReference type="EMBL" id="RLQ95374.1"/>
    </source>
</evidence>
<organism evidence="7 8">
    <name type="scientific">Falsibacillus albus</name>
    <dbReference type="NCBI Taxonomy" id="2478915"/>
    <lineage>
        <taxon>Bacteria</taxon>
        <taxon>Bacillati</taxon>
        <taxon>Bacillota</taxon>
        <taxon>Bacilli</taxon>
        <taxon>Bacillales</taxon>
        <taxon>Bacillaceae</taxon>
        <taxon>Falsibacillus</taxon>
    </lineage>
</organism>
<evidence type="ECO:0000256" key="5">
    <source>
        <dbReference type="ARBA" id="ARBA00023136"/>
    </source>
</evidence>
<dbReference type="RefSeq" id="WP_121680489.1">
    <property type="nucleotide sequence ID" value="NZ_RCVZ01000006.1"/>
</dbReference>
<keyword evidence="3 6" id="KW-0812">Transmembrane</keyword>
<accession>A0A3L7JYP0</accession>
<feature type="transmembrane region" description="Helical" evidence="6">
    <location>
        <begin position="123"/>
        <end position="146"/>
    </location>
</feature>
<evidence type="ECO:0000313" key="8">
    <source>
        <dbReference type="Proteomes" id="UP000276770"/>
    </source>
</evidence>
<dbReference type="AlphaFoldDB" id="A0A3L7JYP0"/>
<gene>
    <name evidence="7" type="ORF">D9X91_10055</name>
</gene>
<dbReference type="Pfam" id="PF03606">
    <property type="entry name" value="DcuC"/>
    <property type="match status" value="1"/>
</dbReference>
<keyword evidence="8" id="KW-1185">Reference proteome</keyword>
<keyword evidence="2" id="KW-1003">Cell membrane</keyword>
<evidence type="ECO:0000256" key="4">
    <source>
        <dbReference type="ARBA" id="ARBA00022989"/>
    </source>
</evidence>
<evidence type="ECO:0000256" key="2">
    <source>
        <dbReference type="ARBA" id="ARBA00022475"/>
    </source>
</evidence>
<comment type="caution">
    <text evidence="7">The sequence shown here is derived from an EMBL/GenBank/DDBJ whole genome shotgun (WGS) entry which is preliminary data.</text>
</comment>
<keyword evidence="5 6" id="KW-0472">Membrane</keyword>
<feature type="transmembrane region" description="Helical" evidence="6">
    <location>
        <begin position="83"/>
        <end position="103"/>
    </location>
</feature>
<feature type="transmembrane region" description="Helical" evidence="6">
    <location>
        <begin position="206"/>
        <end position="225"/>
    </location>
</feature>
<evidence type="ECO:0000256" key="1">
    <source>
        <dbReference type="ARBA" id="ARBA00004651"/>
    </source>
</evidence>
<proteinExistence type="predicted"/>
<feature type="transmembrane region" description="Helical" evidence="6">
    <location>
        <begin position="167"/>
        <end position="186"/>
    </location>
</feature>
<protein>
    <recommendedName>
        <fullName evidence="9">YfcC family protein</fullName>
    </recommendedName>
</protein>
<feature type="transmembrane region" description="Helical" evidence="6">
    <location>
        <begin position="13"/>
        <end position="35"/>
    </location>
</feature>
<dbReference type="InterPro" id="IPR018385">
    <property type="entry name" value="C4_dicarb_anaerob_car-like"/>
</dbReference>